<dbReference type="GO" id="GO:0006203">
    <property type="term" value="P:dGTP catabolic process"/>
    <property type="evidence" value="ECO:0007669"/>
    <property type="project" value="TreeGrafter"/>
</dbReference>
<dbReference type="InterPro" id="IPR006261">
    <property type="entry name" value="dGTPase"/>
</dbReference>
<sequence>MPADLKDHAAVTDHVMNWEALLSTRRFKLQAGKVLASQAPATLEAAAGLRSDFHIDHDRLVFSSAFRRLGRKTQVHPLASHDHTHNRLTHSVEVASVGRSLGNRVGAMMQHAELLPAGYTPFDIGSVVQVACLAHDIGNPPFGHTGEDALREWFRDPQHAHLLHGLSAAEQADIQTYEGNAHGLRMVASLEMYGSEGGMRLTSAALGALIKYPWTSDAPRAQARGKFNIYRTELAYFEHVAAELGLIRKGAHEWARHPLSYLMEAADDICYAILDLEDAVEIGILDVREFEALFSHFGETERLWHTDDPRQKCAMLRGIAIGRCVAEVAEKFMVHQDTLLRGSFPGKDLIDVCAPQIKETLLAAKLLASQKVYRHRTKLVTELASYPCIGTVLDVLVPAIHTRLTLGENALSARHQLALNLLPTPLHAEQGLYHAYMQVLDYIGAMTDNYAANLAREISGVGIL</sequence>
<dbReference type="NCBIfam" id="TIGR01353">
    <property type="entry name" value="dGTP_triPase"/>
    <property type="match status" value="1"/>
</dbReference>
<dbReference type="InterPro" id="IPR003607">
    <property type="entry name" value="HD/PDEase_dom"/>
</dbReference>
<dbReference type="GO" id="GO:0008832">
    <property type="term" value="F:dGTPase activity"/>
    <property type="evidence" value="ECO:0007669"/>
    <property type="project" value="TreeGrafter"/>
</dbReference>
<feature type="domain" description="HD/PDEase" evidence="2">
    <location>
        <begin position="83"/>
        <end position="281"/>
    </location>
</feature>
<dbReference type="NCBIfam" id="NF002205">
    <property type="entry name" value="PRK01096.1"/>
    <property type="match status" value="1"/>
</dbReference>
<dbReference type="AlphaFoldDB" id="A0A495BIN0"/>
<dbReference type="Gene3D" id="1.10.3210.10">
    <property type="entry name" value="Hypothetical protein af1432"/>
    <property type="match status" value="1"/>
</dbReference>
<dbReference type="PANTHER" id="PTHR11373">
    <property type="entry name" value="DEOXYNUCLEOSIDE TRIPHOSPHATE TRIPHOSPHOHYDROLASE"/>
    <property type="match status" value="1"/>
</dbReference>
<organism evidence="3 4">
    <name type="scientific">Vogesella indigofera</name>
    <name type="common">Pseudomonas indigofera</name>
    <dbReference type="NCBI Taxonomy" id="45465"/>
    <lineage>
        <taxon>Bacteria</taxon>
        <taxon>Pseudomonadati</taxon>
        <taxon>Pseudomonadota</taxon>
        <taxon>Betaproteobacteria</taxon>
        <taxon>Neisseriales</taxon>
        <taxon>Chromobacteriaceae</taxon>
        <taxon>Vogesella</taxon>
    </lineage>
</organism>
<dbReference type="SUPFAM" id="SSF109604">
    <property type="entry name" value="HD-domain/PDEase-like"/>
    <property type="match status" value="1"/>
</dbReference>
<accession>A0A495BIN0</accession>
<dbReference type="EMBL" id="RBID01000011">
    <property type="protein sequence ID" value="RKQ61086.1"/>
    <property type="molecule type" value="Genomic_DNA"/>
</dbReference>
<name>A0A495BIN0_VOGIN</name>
<reference evidence="3 4" key="1">
    <citation type="submission" date="2018-10" db="EMBL/GenBank/DDBJ databases">
        <title>Genomic Encyclopedia of Type Strains, Phase IV (KMG-IV): sequencing the most valuable type-strain genomes for metagenomic binning, comparative biology and taxonomic classification.</title>
        <authorList>
            <person name="Goeker M."/>
        </authorList>
    </citation>
    <scope>NUCLEOTIDE SEQUENCE [LARGE SCALE GENOMIC DNA]</scope>
    <source>
        <strain evidence="3 4">DSM 3303</strain>
    </source>
</reference>
<dbReference type="Proteomes" id="UP000279384">
    <property type="component" value="Unassembled WGS sequence"/>
</dbReference>
<dbReference type="Pfam" id="PF01966">
    <property type="entry name" value="HD"/>
    <property type="match status" value="1"/>
</dbReference>
<evidence type="ECO:0000313" key="4">
    <source>
        <dbReference type="Proteomes" id="UP000279384"/>
    </source>
</evidence>
<evidence type="ECO:0000313" key="3">
    <source>
        <dbReference type="EMBL" id="RKQ61086.1"/>
    </source>
</evidence>
<dbReference type="InterPro" id="IPR023293">
    <property type="entry name" value="dGTP_triP_hydro_central_sf"/>
</dbReference>
<dbReference type="Gene3D" id="1.10.3410.10">
    <property type="entry name" value="putative deoxyguanosinetriphosphate triphosphohydrolase like domain"/>
    <property type="match status" value="1"/>
</dbReference>
<comment type="caution">
    <text evidence="3">The sequence shown here is derived from an EMBL/GenBank/DDBJ whole genome shotgun (WGS) entry which is preliminary data.</text>
</comment>
<dbReference type="Gene3D" id="1.10.3550.10">
    <property type="entry name" value="eoxyguanosinetriphosphate triphosphohydrolase domain-like"/>
    <property type="match status" value="1"/>
</dbReference>
<dbReference type="InterPro" id="IPR027432">
    <property type="entry name" value="dGTP_triphosphohydrolase_C"/>
</dbReference>
<protein>
    <submittedName>
        <fullName evidence="3">dGTPase</fullName>
    </submittedName>
</protein>
<proteinExistence type="predicted"/>
<dbReference type="PANTHER" id="PTHR11373:SF40">
    <property type="entry name" value="DEOXYGUANOSINETRIPHOSPHATE TRIPHOSPHOHYDROLASE-LIKE PROTEIN 2"/>
    <property type="match status" value="1"/>
</dbReference>
<gene>
    <name evidence="3" type="ORF">C8E02_0853</name>
</gene>
<keyword evidence="1" id="KW-0378">Hydrolase</keyword>
<dbReference type="SMART" id="SM00471">
    <property type="entry name" value="HDc"/>
    <property type="match status" value="1"/>
</dbReference>
<dbReference type="InterPro" id="IPR006674">
    <property type="entry name" value="HD_domain"/>
</dbReference>
<evidence type="ECO:0000259" key="2">
    <source>
        <dbReference type="SMART" id="SM00471"/>
    </source>
</evidence>
<dbReference type="InterPro" id="IPR050135">
    <property type="entry name" value="dGTPase-like"/>
</dbReference>
<evidence type="ECO:0000256" key="1">
    <source>
        <dbReference type="ARBA" id="ARBA00022801"/>
    </source>
</evidence>